<gene>
    <name evidence="1" type="ORF">TWF481_006198</name>
</gene>
<evidence type="ECO:0000313" key="1">
    <source>
        <dbReference type="EMBL" id="KAK6507775.1"/>
    </source>
</evidence>
<protein>
    <submittedName>
        <fullName evidence="1">Uncharacterized protein</fullName>
    </submittedName>
</protein>
<name>A0AAV9WI02_9PEZI</name>
<sequence length="121" mass="13598">MAPHRTDDSLFEVDFNTLKKLAKVCREFSWKAALRSWSHIWLQKHESKALLPGHENWLAISDAFGTTNLVDDLVELLGNECSVVTNGAVTRDGYSKPVPTAHWPSKILGRLQLSNYSGSLY</sequence>
<organism evidence="1 2">
    <name type="scientific">Arthrobotrys musiformis</name>
    <dbReference type="NCBI Taxonomy" id="47236"/>
    <lineage>
        <taxon>Eukaryota</taxon>
        <taxon>Fungi</taxon>
        <taxon>Dikarya</taxon>
        <taxon>Ascomycota</taxon>
        <taxon>Pezizomycotina</taxon>
        <taxon>Orbiliomycetes</taxon>
        <taxon>Orbiliales</taxon>
        <taxon>Orbiliaceae</taxon>
        <taxon>Arthrobotrys</taxon>
    </lineage>
</organism>
<dbReference type="AlphaFoldDB" id="A0AAV9WI02"/>
<proteinExistence type="predicted"/>
<accession>A0AAV9WI02</accession>
<dbReference type="EMBL" id="JAVHJL010000003">
    <property type="protein sequence ID" value="KAK6507775.1"/>
    <property type="molecule type" value="Genomic_DNA"/>
</dbReference>
<reference evidence="1 2" key="1">
    <citation type="submission" date="2023-08" db="EMBL/GenBank/DDBJ databases">
        <authorList>
            <person name="Palmer J.M."/>
        </authorList>
    </citation>
    <scope>NUCLEOTIDE SEQUENCE [LARGE SCALE GENOMIC DNA]</scope>
    <source>
        <strain evidence="1 2">TWF481</strain>
    </source>
</reference>
<keyword evidence="2" id="KW-1185">Reference proteome</keyword>
<dbReference type="Proteomes" id="UP001370758">
    <property type="component" value="Unassembled WGS sequence"/>
</dbReference>
<evidence type="ECO:0000313" key="2">
    <source>
        <dbReference type="Proteomes" id="UP001370758"/>
    </source>
</evidence>
<comment type="caution">
    <text evidence="1">The sequence shown here is derived from an EMBL/GenBank/DDBJ whole genome shotgun (WGS) entry which is preliminary data.</text>
</comment>